<evidence type="ECO:0000313" key="2">
    <source>
        <dbReference type="EMBL" id="GGK41802.1"/>
    </source>
</evidence>
<evidence type="ECO:0000256" key="1">
    <source>
        <dbReference type="SAM" id="Phobius"/>
    </source>
</evidence>
<organism evidence="2 3">
    <name type="scientific">Salinarimonas ramus</name>
    <dbReference type="NCBI Taxonomy" id="690164"/>
    <lineage>
        <taxon>Bacteria</taxon>
        <taxon>Pseudomonadati</taxon>
        <taxon>Pseudomonadota</taxon>
        <taxon>Alphaproteobacteria</taxon>
        <taxon>Hyphomicrobiales</taxon>
        <taxon>Salinarimonadaceae</taxon>
        <taxon>Salinarimonas</taxon>
    </lineage>
</organism>
<dbReference type="InterPro" id="IPR021293">
    <property type="entry name" value="DUF2865"/>
</dbReference>
<protein>
    <recommendedName>
        <fullName evidence="4">DUF2865 domain-containing protein</fullName>
    </recommendedName>
</protein>
<feature type="transmembrane region" description="Helical" evidence="1">
    <location>
        <begin position="37"/>
        <end position="58"/>
    </location>
</feature>
<sequence>MTGAALVRAHRAALRAAPSAIPSDATPRRRSWRGRSWHGAIVIGLAALLALTGAGVVAGPDALSFFRADRDAGNGGGILFARPAPATELARRPAAVAEASLPAPARRVAAAPATPRPAATPARFSFCVRTCDGYFFPLGDLGSARDLSLHEEACAAACPAAETMLFAANGSRDIADARSIAGGTPYTALPVAFSHRERRADACACNRPEIGGLARLAAGDRTLRPGDVIVTADGARVVARDGALPSVEAPGAASRALRTLVADAIGPNHAATWRAYAQSRPAATTRPVVLTALPPARPDAFQPVMAALEPANLSQTILPPPRPAMLVVAGGPTLVAAMQPRRMARVTGFTELN</sequence>
<name>A0A917V5V2_9HYPH</name>
<dbReference type="EMBL" id="BMMF01000009">
    <property type="protein sequence ID" value="GGK41802.1"/>
    <property type="molecule type" value="Genomic_DNA"/>
</dbReference>
<dbReference type="RefSeq" id="WP_188914173.1">
    <property type="nucleotide sequence ID" value="NZ_BMMF01000009.1"/>
</dbReference>
<keyword evidence="1" id="KW-0812">Transmembrane</keyword>
<evidence type="ECO:0000313" key="3">
    <source>
        <dbReference type="Proteomes" id="UP000600449"/>
    </source>
</evidence>
<keyword evidence="1" id="KW-1133">Transmembrane helix</keyword>
<evidence type="ECO:0008006" key="4">
    <source>
        <dbReference type="Google" id="ProtNLM"/>
    </source>
</evidence>
<comment type="caution">
    <text evidence="2">The sequence shown here is derived from an EMBL/GenBank/DDBJ whole genome shotgun (WGS) entry which is preliminary data.</text>
</comment>
<keyword evidence="3" id="KW-1185">Reference proteome</keyword>
<dbReference type="AlphaFoldDB" id="A0A917V5V2"/>
<reference evidence="2 3" key="1">
    <citation type="journal article" date="2014" name="Int. J. Syst. Evol. Microbiol.">
        <title>Complete genome sequence of Corynebacterium casei LMG S-19264T (=DSM 44701T), isolated from a smear-ripened cheese.</title>
        <authorList>
            <consortium name="US DOE Joint Genome Institute (JGI-PGF)"/>
            <person name="Walter F."/>
            <person name="Albersmeier A."/>
            <person name="Kalinowski J."/>
            <person name="Ruckert C."/>
        </authorList>
    </citation>
    <scope>NUCLEOTIDE SEQUENCE [LARGE SCALE GENOMIC DNA]</scope>
    <source>
        <strain evidence="2 3">CGMCC 1.9161</strain>
    </source>
</reference>
<accession>A0A917V5V2</accession>
<gene>
    <name evidence="2" type="ORF">GCM10011322_31200</name>
</gene>
<dbReference type="Pfam" id="PF11064">
    <property type="entry name" value="DUF2865"/>
    <property type="match status" value="1"/>
</dbReference>
<keyword evidence="1" id="KW-0472">Membrane</keyword>
<proteinExistence type="predicted"/>
<dbReference type="Proteomes" id="UP000600449">
    <property type="component" value="Unassembled WGS sequence"/>
</dbReference>